<dbReference type="SUPFAM" id="SSF53098">
    <property type="entry name" value="Ribonuclease H-like"/>
    <property type="match status" value="1"/>
</dbReference>
<dbReference type="AlphaFoldDB" id="A0A6J8BZL9"/>
<dbReference type="InterPro" id="IPR036397">
    <property type="entry name" value="RNaseH_sf"/>
</dbReference>
<dbReference type="PANTHER" id="PTHR37984:SF15">
    <property type="entry name" value="INTEGRASE CATALYTIC DOMAIN-CONTAINING PROTEIN"/>
    <property type="match status" value="1"/>
</dbReference>
<evidence type="ECO:0000313" key="2">
    <source>
        <dbReference type="Proteomes" id="UP000507470"/>
    </source>
</evidence>
<evidence type="ECO:0000313" key="1">
    <source>
        <dbReference type="EMBL" id="CAC5388229.1"/>
    </source>
</evidence>
<protein>
    <recommendedName>
        <fullName evidence="3">Integrase catalytic domain-containing protein</fullName>
    </recommendedName>
</protein>
<proteinExistence type="predicted"/>
<accession>A0A6J8BZL9</accession>
<evidence type="ECO:0008006" key="3">
    <source>
        <dbReference type="Google" id="ProtNLM"/>
    </source>
</evidence>
<dbReference type="Gene3D" id="3.30.420.10">
    <property type="entry name" value="Ribonuclease H-like superfamily/Ribonuclease H"/>
    <property type="match status" value="1"/>
</dbReference>
<dbReference type="PANTHER" id="PTHR37984">
    <property type="entry name" value="PROTEIN CBG26694"/>
    <property type="match status" value="1"/>
</dbReference>
<gene>
    <name evidence="1" type="ORF">MCOR_23508</name>
</gene>
<dbReference type="OrthoDB" id="10066265at2759"/>
<reference evidence="1 2" key="1">
    <citation type="submission" date="2020-06" db="EMBL/GenBank/DDBJ databases">
        <authorList>
            <person name="Li R."/>
            <person name="Bekaert M."/>
        </authorList>
    </citation>
    <scope>NUCLEOTIDE SEQUENCE [LARGE SCALE GENOMIC DNA]</scope>
    <source>
        <strain evidence="2">wild</strain>
    </source>
</reference>
<dbReference type="InterPro" id="IPR012337">
    <property type="entry name" value="RNaseH-like_sf"/>
</dbReference>
<name>A0A6J8BZL9_MYTCO</name>
<keyword evidence="2" id="KW-1185">Reference proteome</keyword>
<dbReference type="GO" id="GO:0003676">
    <property type="term" value="F:nucleic acid binding"/>
    <property type="evidence" value="ECO:0007669"/>
    <property type="project" value="InterPro"/>
</dbReference>
<dbReference type="InterPro" id="IPR050951">
    <property type="entry name" value="Retrovirus_Pol_polyprotein"/>
</dbReference>
<sequence>MCNGLCEKFNGVLKKMLKSYARLKPQTWDEYIPYLLFAYREVPNESTGFSPFELFYGRHIRGPLAVLKEEWEEPSACQNCIELFVKTRQNMRKMAEYATENDKKAKQRQKLYYDRKSKNRKLEVGQKVLILLPTHTSKLLASWKGPFVVTDKVSPVDY</sequence>
<dbReference type="EMBL" id="CACVKT020004142">
    <property type="protein sequence ID" value="CAC5388229.1"/>
    <property type="molecule type" value="Genomic_DNA"/>
</dbReference>
<dbReference type="Proteomes" id="UP000507470">
    <property type="component" value="Unassembled WGS sequence"/>
</dbReference>
<organism evidence="1 2">
    <name type="scientific">Mytilus coruscus</name>
    <name type="common">Sea mussel</name>
    <dbReference type="NCBI Taxonomy" id="42192"/>
    <lineage>
        <taxon>Eukaryota</taxon>
        <taxon>Metazoa</taxon>
        <taxon>Spiralia</taxon>
        <taxon>Lophotrochozoa</taxon>
        <taxon>Mollusca</taxon>
        <taxon>Bivalvia</taxon>
        <taxon>Autobranchia</taxon>
        <taxon>Pteriomorphia</taxon>
        <taxon>Mytilida</taxon>
        <taxon>Mytiloidea</taxon>
        <taxon>Mytilidae</taxon>
        <taxon>Mytilinae</taxon>
        <taxon>Mytilus</taxon>
    </lineage>
</organism>